<dbReference type="Gene3D" id="1.25.10.10">
    <property type="entry name" value="Leucine-rich Repeat Variant"/>
    <property type="match status" value="1"/>
</dbReference>
<organism evidence="6 7">
    <name type="scientific">Lithospermum erythrorhizon</name>
    <name type="common">Purple gromwell</name>
    <name type="synonym">Lithospermum officinale var. erythrorhizon</name>
    <dbReference type="NCBI Taxonomy" id="34254"/>
    <lineage>
        <taxon>Eukaryota</taxon>
        <taxon>Viridiplantae</taxon>
        <taxon>Streptophyta</taxon>
        <taxon>Embryophyta</taxon>
        <taxon>Tracheophyta</taxon>
        <taxon>Spermatophyta</taxon>
        <taxon>Magnoliopsida</taxon>
        <taxon>eudicotyledons</taxon>
        <taxon>Gunneridae</taxon>
        <taxon>Pentapetalae</taxon>
        <taxon>asterids</taxon>
        <taxon>lamiids</taxon>
        <taxon>Boraginales</taxon>
        <taxon>Boraginaceae</taxon>
        <taxon>Boraginoideae</taxon>
        <taxon>Lithospermeae</taxon>
        <taxon>Lithospermum</taxon>
    </lineage>
</organism>
<dbReference type="GO" id="GO:0005634">
    <property type="term" value="C:nucleus"/>
    <property type="evidence" value="ECO:0007669"/>
    <property type="project" value="UniProtKB-SubCell"/>
</dbReference>
<protein>
    <recommendedName>
        <fullName evidence="8">Protein SIEL</fullName>
    </recommendedName>
</protein>
<feature type="domain" description="Phosphatase 2A Regulatory Subunit A helical" evidence="4">
    <location>
        <begin position="207"/>
        <end position="426"/>
    </location>
</feature>
<dbReference type="InterPro" id="IPR057412">
    <property type="entry name" value="INTS4_C"/>
</dbReference>
<evidence type="ECO:0000259" key="5">
    <source>
        <dbReference type="Pfam" id="PF25458"/>
    </source>
</evidence>
<keyword evidence="2" id="KW-0677">Repeat</keyword>
<comment type="caution">
    <text evidence="6">The sequence shown here is derived from an EMBL/GenBank/DDBJ whole genome shotgun (WGS) entry which is preliminary data.</text>
</comment>
<dbReference type="AlphaFoldDB" id="A0AAV3NZY0"/>
<evidence type="ECO:0000313" key="6">
    <source>
        <dbReference type="EMBL" id="GAA0144661.1"/>
    </source>
</evidence>
<dbReference type="Pfam" id="PF25458">
    <property type="entry name" value="INTS4_C"/>
    <property type="match status" value="1"/>
</dbReference>
<name>A0AAV3NZY0_LITER</name>
<dbReference type="InterPro" id="IPR055231">
    <property type="entry name" value="2AA_helical"/>
</dbReference>
<dbReference type="PANTHER" id="PTHR20938">
    <property type="entry name" value="INTEGRATOR COMPLEX SUBUNIT 4"/>
    <property type="match status" value="1"/>
</dbReference>
<comment type="subcellular location">
    <subcellularLocation>
        <location evidence="1">Nucleus</location>
    </subcellularLocation>
</comment>
<dbReference type="Pfam" id="PF22956">
    <property type="entry name" value="VPS15-like_hel"/>
    <property type="match status" value="1"/>
</dbReference>
<evidence type="ECO:0000313" key="7">
    <source>
        <dbReference type="Proteomes" id="UP001454036"/>
    </source>
</evidence>
<evidence type="ECO:0000256" key="3">
    <source>
        <dbReference type="ARBA" id="ARBA00023242"/>
    </source>
</evidence>
<sequence length="941" mass="105133">MHLLPMEANFLSKFNQAVNENDNGISASVNPQAQAIALSLITNPYTSTKTLTSIFETLTSRSELPGSITHPHILALLSALVRHHPDFRGQVCSIICSHYVLPSTPTRLLIDALSILFAINDGDSCAIADESLFLSLCFRPCKASLRKWLLQNAGKFSVRPSVLLTVMLGFTKDPYPHTQKAALDGLILLCDCVEIEDSCLVEGCYSRAVELLFDSEDYVRCSAVRAVSKLGASLVVSKHEKSEIDWSDAIFLQLCTMARDMSMCVRVEAFEALGRVRMVSEYILLQTLSKKATPATKDKSYQGQYSGKVLNLPAAAAAFAFVHGLEDEYYEVRRSACHALRNLTDLSAKFTGQAVNYLMDVLNDDSVTVRVEVLQTMHQIALCGHLKVEEEHLHMFLGTLTDSNSLVRSVARRSLRLIKLSKLSLFRSCIEGFTRSLEVYPQDEADVLSAMFKIGQGHGKFVTSVIQEAAERMEPSLEFAFGFDEMKTAALLVLAISAPVSLEHHICTIPPRIYSYAVTMLGRMSHGLADIVTQSTLLFVLSNSSRCTVVPISKFYGKGEQALHPLFLKEEETTERLEDHFQKILAPVEMVNPCLGDDILVHDEFFNCMNTILQNVKNMWALIKLGCIDEVIQTLRNWKEELQSFSYKSSKYAGALAFTLHYLDTVELLGQSWLQVMTPKNLPAYGMAESGQLLGNLNKSVIEIKTRYIGLSKEVRLNILELMVVICTLRLIDGEACCFKDLVKILSSAISELELMHEEGRYNLPNFVTGIKNQCQENNFSAEGLLNNPHLLLKALEHFSLQPCMLSGELRHKEAAVCPHDNGYLKPLPFVPKLPAGIPLDVVLYNVSNEDRLWIRITIEDIYTQFIFIKLEGDEDCPKQRKFTVVAPCYATPTAKTFSLKVCIVLECTLLETNPHTHLHGPKHEMVLLCEETEVYFSVAC</sequence>
<proteinExistence type="predicted"/>
<evidence type="ECO:0008006" key="8">
    <source>
        <dbReference type="Google" id="ProtNLM"/>
    </source>
</evidence>
<dbReference type="Proteomes" id="UP001454036">
    <property type="component" value="Unassembled WGS sequence"/>
</dbReference>
<evidence type="ECO:0000256" key="1">
    <source>
        <dbReference type="ARBA" id="ARBA00004123"/>
    </source>
</evidence>
<dbReference type="PANTHER" id="PTHR20938:SF0">
    <property type="entry name" value="INTEGRATOR COMPLEX SUBUNIT 4"/>
    <property type="match status" value="1"/>
</dbReference>
<evidence type="ECO:0000256" key="2">
    <source>
        <dbReference type="ARBA" id="ARBA00022737"/>
    </source>
</evidence>
<gene>
    <name evidence="6" type="ORF">LIER_05049</name>
</gene>
<keyword evidence="7" id="KW-1185">Reference proteome</keyword>
<dbReference type="InterPro" id="IPR011989">
    <property type="entry name" value="ARM-like"/>
</dbReference>
<accession>A0AAV3NZY0</accession>
<dbReference type="EMBL" id="BAABME010000675">
    <property type="protein sequence ID" value="GAA0144661.1"/>
    <property type="molecule type" value="Genomic_DNA"/>
</dbReference>
<dbReference type="SUPFAM" id="SSF48371">
    <property type="entry name" value="ARM repeat"/>
    <property type="match status" value="1"/>
</dbReference>
<feature type="domain" description="Integrator complex subunit 4/Protein SIEL C-terminal Ig-like" evidence="5">
    <location>
        <begin position="826"/>
        <end position="938"/>
    </location>
</feature>
<evidence type="ECO:0000259" key="4">
    <source>
        <dbReference type="Pfam" id="PF22956"/>
    </source>
</evidence>
<reference evidence="6 7" key="1">
    <citation type="submission" date="2024-01" db="EMBL/GenBank/DDBJ databases">
        <title>The complete chloroplast genome sequence of Lithospermum erythrorhizon: insights into the phylogenetic relationship among Boraginaceae species and the maternal lineages of purple gromwells.</title>
        <authorList>
            <person name="Okada T."/>
            <person name="Watanabe K."/>
        </authorList>
    </citation>
    <scope>NUCLEOTIDE SEQUENCE [LARGE SCALE GENOMIC DNA]</scope>
</reference>
<dbReference type="GO" id="GO:0005768">
    <property type="term" value="C:endosome"/>
    <property type="evidence" value="ECO:0007669"/>
    <property type="project" value="TreeGrafter"/>
</dbReference>
<dbReference type="InterPro" id="IPR016024">
    <property type="entry name" value="ARM-type_fold"/>
</dbReference>
<keyword evidence="3" id="KW-0539">Nucleus</keyword>
<dbReference type="GO" id="GO:0010496">
    <property type="term" value="P:intercellular transport"/>
    <property type="evidence" value="ECO:0007669"/>
    <property type="project" value="TreeGrafter"/>
</dbReference>